<dbReference type="GO" id="GO:0000287">
    <property type="term" value="F:magnesium ion binding"/>
    <property type="evidence" value="ECO:0007669"/>
    <property type="project" value="InterPro"/>
</dbReference>
<keyword evidence="3" id="KW-0342">GTP-binding</keyword>
<organism evidence="7">
    <name type="scientific">Aureoumbra lagunensis</name>
    <dbReference type="NCBI Taxonomy" id="44058"/>
    <lineage>
        <taxon>Eukaryota</taxon>
        <taxon>Sar</taxon>
        <taxon>Stramenopiles</taxon>
        <taxon>Ochrophyta</taxon>
        <taxon>Pelagophyceae</taxon>
        <taxon>Pelagomonadales</taxon>
        <taxon>Aureoumbra</taxon>
    </lineage>
</organism>
<feature type="compositionally biased region" description="Polar residues" evidence="4">
    <location>
        <begin position="105"/>
        <end position="120"/>
    </location>
</feature>
<dbReference type="GO" id="GO:0005525">
    <property type="term" value="F:GTP binding"/>
    <property type="evidence" value="ECO:0007669"/>
    <property type="project" value="UniProtKB-KW"/>
</dbReference>
<evidence type="ECO:0008006" key="8">
    <source>
        <dbReference type="Google" id="ProtNLM"/>
    </source>
</evidence>
<comment type="similarity">
    <text evidence="1">Belongs to the TRAFAC class OBG-HflX-like GTPase superfamily. OBG GTPase family.</text>
</comment>
<feature type="domain" description="Obg" evidence="6">
    <location>
        <begin position="35"/>
        <end position="227"/>
    </location>
</feature>
<dbReference type="Gene3D" id="2.70.210.12">
    <property type="entry name" value="GTP1/OBG domain"/>
    <property type="match status" value="1"/>
</dbReference>
<dbReference type="PRINTS" id="PR00326">
    <property type="entry name" value="GTP1OBG"/>
</dbReference>
<dbReference type="PROSITE" id="PS51710">
    <property type="entry name" value="G_OBG"/>
    <property type="match status" value="1"/>
</dbReference>
<evidence type="ECO:0000256" key="2">
    <source>
        <dbReference type="ARBA" id="ARBA00022741"/>
    </source>
</evidence>
<dbReference type="PROSITE" id="PS00905">
    <property type="entry name" value="GTP1_OBG"/>
    <property type="match status" value="1"/>
</dbReference>
<evidence type="ECO:0000259" key="5">
    <source>
        <dbReference type="PROSITE" id="PS51710"/>
    </source>
</evidence>
<feature type="domain" description="OBG-type G" evidence="5">
    <location>
        <begin position="228"/>
        <end position="435"/>
    </location>
</feature>
<evidence type="ECO:0000256" key="4">
    <source>
        <dbReference type="SAM" id="MobiDB-lite"/>
    </source>
</evidence>
<dbReference type="Gene3D" id="3.40.50.300">
    <property type="entry name" value="P-loop containing nucleotide triphosphate hydrolases"/>
    <property type="match status" value="1"/>
</dbReference>
<sequence>MFRRTFLPCMPTRFLNSKRGECKFSTGSVVLDHGTRFCDRATVKVIAGSGGRGIVAYQDKRGARKGIRRRACGGNGGRGGDIIVVASEAVNSLYNQHGAVVQGENGKNGSSNQRRGANANNTYYYVPPGTIVRVKNVPEALDFEKINALNNEILAEYHLIKHGDQVNVAKGGNGGYGNAGLSRLQNIQAYRKFNETESTSKFYKSPFGHTKRNHGEIRLLELELQSIADIGFVGKPNAGKSSLLAALSAATPKIASYPFTTLRPHIGKCEFKKVDPKTNAIIDFDSIQLADVPGLIEGAAEGRGLGIDFLRHVFRARALVFVVDASNGINSLLHDIYVIHNEIASSQWRGYTDENIIIESDQDDEKVHYGIAGSGRPAILFANKFDLLSQEIRDTILFQLKRIHTDIGFLDVLTGSALTGDGIPQLANRLRRLIRIDLLKYSRNTNTTTVPATADGLHPDDDAKEQENFDLQTYKS</sequence>
<gene>
    <name evidence="7" type="ORF">ALAG00032_LOCUS6372</name>
</gene>
<dbReference type="SUPFAM" id="SSF52540">
    <property type="entry name" value="P-loop containing nucleoside triphosphate hydrolases"/>
    <property type="match status" value="1"/>
</dbReference>
<dbReference type="GO" id="GO:0005739">
    <property type="term" value="C:mitochondrion"/>
    <property type="evidence" value="ECO:0007669"/>
    <property type="project" value="TreeGrafter"/>
</dbReference>
<feature type="compositionally biased region" description="Basic and acidic residues" evidence="4">
    <location>
        <begin position="457"/>
        <end position="467"/>
    </location>
</feature>
<dbReference type="Pfam" id="PF01018">
    <property type="entry name" value="GTP1_OBG"/>
    <property type="match status" value="1"/>
</dbReference>
<evidence type="ECO:0000259" key="6">
    <source>
        <dbReference type="PROSITE" id="PS51883"/>
    </source>
</evidence>
<dbReference type="PANTHER" id="PTHR11702:SF31">
    <property type="entry name" value="MITOCHONDRIAL RIBOSOME-ASSOCIATED GTPASE 2"/>
    <property type="match status" value="1"/>
</dbReference>
<dbReference type="InterPro" id="IPR045086">
    <property type="entry name" value="OBG_GTPase"/>
</dbReference>
<keyword evidence="2" id="KW-0547">Nucleotide-binding</keyword>
<dbReference type="Pfam" id="PF01926">
    <property type="entry name" value="MMR_HSR1"/>
    <property type="match status" value="1"/>
</dbReference>
<dbReference type="InterPro" id="IPR006073">
    <property type="entry name" value="GTP-bd"/>
</dbReference>
<dbReference type="InterPro" id="IPR036726">
    <property type="entry name" value="GTP1_OBG_dom_sf"/>
</dbReference>
<dbReference type="EMBL" id="HBIJ01009060">
    <property type="protein sequence ID" value="CAE0365628.1"/>
    <property type="molecule type" value="Transcribed_RNA"/>
</dbReference>
<dbReference type="PROSITE" id="PS51883">
    <property type="entry name" value="OBG"/>
    <property type="match status" value="1"/>
</dbReference>
<dbReference type="PANTHER" id="PTHR11702">
    <property type="entry name" value="DEVELOPMENTALLY REGULATED GTP-BINDING PROTEIN-RELATED"/>
    <property type="match status" value="1"/>
</dbReference>
<feature type="region of interest" description="Disordered" evidence="4">
    <location>
        <begin position="449"/>
        <end position="476"/>
    </location>
</feature>
<accession>A0A7S3JUU1</accession>
<proteinExistence type="inferred from homology"/>
<evidence type="ECO:0000256" key="3">
    <source>
        <dbReference type="ARBA" id="ARBA00023134"/>
    </source>
</evidence>
<dbReference type="PIRSF" id="PIRSF002401">
    <property type="entry name" value="GTP_bd_Obg/CgtA"/>
    <property type="match status" value="1"/>
</dbReference>
<reference evidence="7" key="1">
    <citation type="submission" date="2021-01" db="EMBL/GenBank/DDBJ databases">
        <authorList>
            <person name="Corre E."/>
            <person name="Pelletier E."/>
            <person name="Niang G."/>
            <person name="Scheremetjew M."/>
            <person name="Finn R."/>
            <person name="Kale V."/>
            <person name="Holt S."/>
            <person name="Cochrane G."/>
            <person name="Meng A."/>
            <person name="Brown T."/>
            <person name="Cohen L."/>
        </authorList>
    </citation>
    <scope>NUCLEOTIDE SEQUENCE</scope>
    <source>
        <strain evidence="7">CCMP1510</strain>
    </source>
</reference>
<dbReference type="InterPro" id="IPR006169">
    <property type="entry name" value="GTP1_OBG_dom"/>
</dbReference>
<dbReference type="GO" id="GO:0042254">
    <property type="term" value="P:ribosome biogenesis"/>
    <property type="evidence" value="ECO:0007669"/>
    <property type="project" value="UniProtKB-UniRule"/>
</dbReference>
<dbReference type="GO" id="GO:0003924">
    <property type="term" value="F:GTPase activity"/>
    <property type="evidence" value="ECO:0007669"/>
    <property type="project" value="InterPro"/>
</dbReference>
<feature type="region of interest" description="Disordered" evidence="4">
    <location>
        <begin position="101"/>
        <end position="120"/>
    </location>
</feature>
<dbReference type="InterPro" id="IPR014100">
    <property type="entry name" value="GTP-bd_Obg/CgtA"/>
</dbReference>
<name>A0A7S3JUU1_9STRA</name>
<dbReference type="AlphaFoldDB" id="A0A7S3JUU1"/>
<evidence type="ECO:0000256" key="1">
    <source>
        <dbReference type="ARBA" id="ARBA00007699"/>
    </source>
</evidence>
<protein>
    <recommendedName>
        <fullName evidence="8">OBG-type G domain-containing protein</fullName>
    </recommendedName>
</protein>
<dbReference type="InterPro" id="IPR006074">
    <property type="entry name" value="GTP1-OBG_CS"/>
</dbReference>
<evidence type="ECO:0000313" key="7">
    <source>
        <dbReference type="EMBL" id="CAE0365628.1"/>
    </source>
</evidence>
<dbReference type="InterPro" id="IPR031167">
    <property type="entry name" value="G_OBG"/>
</dbReference>
<dbReference type="SUPFAM" id="SSF82051">
    <property type="entry name" value="Obg GTP-binding protein N-terminal domain"/>
    <property type="match status" value="1"/>
</dbReference>
<dbReference type="InterPro" id="IPR027417">
    <property type="entry name" value="P-loop_NTPase"/>
</dbReference>